<dbReference type="InterPro" id="IPR006638">
    <property type="entry name" value="Elp3/MiaA/NifB-like_rSAM"/>
</dbReference>
<gene>
    <name evidence="7" type="ORF">CLHOM_11690</name>
</gene>
<dbReference type="AlphaFoldDB" id="A0A0L6ZBK7"/>
<dbReference type="SMART" id="SM00729">
    <property type="entry name" value="Elp3"/>
    <property type="match status" value="1"/>
</dbReference>
<sequence>MSLDKKNQEYEGFELGPIRPPSEAESLLLRITRNCPWNQCKFCALYKGEKFSIRPLEHVLKDIDRLKYYIDAIINIRENSTNNVKEEMRKLGSTVTEEGNWAYYSAITWLQGGMKSIFLQDANSMIIKPEDMMTILKYVRKNFPGVERITSYARSQTIARISDEDLLKIREAGLNRIHIGMESAADVVLDFIKKGVDKKTHIIAGQKVKKAGIELSEYFMPGLGGAAYSKENAIETSDAMNQINPDFIRLRTLAIPDKAPLAIDYRDGKFKKLGDVQVIEELLMFIENLHGITSAIKSDHILNLIPEVEGKLPEDKEKIIAVIKKFLNLSEEDKIVYMIGRRTGSIKGIYDMDYYNLTEKAREIVARNNITSENVDEIVGELMKRFI</sequence>
<dbReference type="STRING" id="36844.SAMN04488501_1154"/>
<dbReference type="SFLD" id="SFLDS00029">
    <property type="entry name" value="Radical_SAM"/>
    <property type="match status" value="1"/>
</dbReference>
<dbReference type="Pfam" id="PF04055">
    <property type="entry name" value="Radical_SAM"/>
    <property type="match status" value="1"/>
</dbReference>
<dbReference type="RefSeq" id="WP_052220750.1">
    <property type="nucleotide sequence ID" value="NZ_LHUR01000015.1"/>
</dbReference>
<feature type="domain" description="Radical SAM core" evidence="6">
    <location>
        <begin position="21"/>
        <end position="293"/>
    </location>
</feature>
<dbReference type="Gene3D" id="3.20.20.70">
    <property type="entry name" value="Aldolase class I"/>
    <property type="match status" value="1"/>
</dbReference>
<dbReference type="SFLD" id="SFLDG01095">
    <property type="entry name" value="Uncharacterised_Radical_SAM_Su"/>
    <property type="match status" value="1"/>
</dbReference>
<proteinExistence type="predicted"/>
<evidence type="ECO:0000256" key="1">
    <source>
        <dbReference type="ARBA" id="ARBA00001966"/>
    </source>
</evidence>
<evidence type="ECO:0000256" key="3">
    <source>
        <dbReference type="ARBA" id="ARBA00022723"/>
    </source>
</evidence>
<evidence type="ECO:0000256" key="5">
    <source>
        <dbReference type="ARBA" id="ARBA00023014"/>
    </source>
</evidence>
<evidence type="ECO:0000313" key="8">
    <source>
        <dbReference type="Proteomes" id="UP000037043"/>
    </source>
</evidence>
<evidence type="ECO:0000313" key="7">
    <source>
        <dbReference type="EMBL" id="KOA20350.1"/>
    </source>
</evidence>
<keyword evidence="2" id="KW-0949">S-adenosyl-L-methionine</keyword>
<evidence type="ECO:0000259" key="6">
    <source>
        <dbReference type="PROSITE" id="PS51918"/>
    </source>
</evidence>
<dbReference type="InterPro" id="IPR058240">
    <property type="entry name" value="rSAM_sf"/>
</dbReference>
<dbReference type="InterPro" id="IPR007197">
    <property type="entry name" value="rSAM"/>
</dbReference>
<dbReference type="PANTHER" id="PTHR43409:SF4">
    <property type="entry name" value="RADICAL SAM SUPERFAMILY PROTEIN"/>
    <property type="match status" value="1"/>
</dbReference>
<dbReference type="PROSITE" id="PS51918">
    <property type="entry name" value="RADICAL_SAM"/>
    <property type="match status" value="1"/>
</dbReference>
<evidence type="ECO:0000256" key="2">
    <source>
        <dbReference type="ARBA" id="ARBA00022691"/>
    </source>
</evidence>
<protein>
    <submittedName>
        <fullName evidence="7">Coproporphyrinogen III oxidase</fullName>
    </submittedName>
</protein>
<comment type="caution">
    <text evidence="7">The sequence shown here is derived from an EMBL/GenBank/DDBJ whole genome shotgun (WGS) entry which is preliminary data.</text>
</comment>
<dbReference type="Proteomes" id="UP000037043">
    <property type="component" value="Unassembled WGS sequence"/>
</dbReference>
<organism evidence="7 8">
    <name type="scientific">Clostridium homopropionicum DSM 5847</name>
    <dbReference type="NCBI Taxonomy" id="1121318"/>
    <lineage>
        <taxon>Bacteria</taxon>
        <taxon>Bacillati</taxon>
        <taxon>Bacillota</taxon>
        <taxon>Clostridia</taxon>
        <taxon>Eubacteriales</taxon>
        <taxon>Clostridiaceae</taxon>
        <taxon>Clostridium</taxon>
    </lineage>
</organism>
<comment type="cofactor">
    <cofactor evidence="1">
        <name>[4Fe-4S] cluster</name>
        <dbReference type="ChEBI" id="CHEBI:49883"/>
    </cofactor>
</comment>
<keyword evidence="4" id="KW-0408">Iron</keyword>
<dbReference type="EMBL" id="LHUR01000015">
    <property type="protein sequence ID" value="KOA20350.1"/>
    <property type="molecule type" value="Genomic_DNA"/>
</dbReference>
<keyword evidence="3" id="KW-0479">Metal-binding</keyword>
<keyword evidence="8" id="KW-1185">Reference proteome</keyword>
<reference evidence="8" key="1">
    <citation type="submission" date="2015-08" db="EMBL/GenBank/DDBJ databases">
        <title>Genome sequence of the strict anaerobe Clostridium homopropionicum LuHBu1 (DSM 5847T).</title>
        <authorList>
            <person name="Poehlein A."/>
            <person name="Beck M."/>
            <person name="Schiel-Bengelsdorf B."/>
            <person name="Bengelsdorf F.R."/>
            <person name="Daniel R."/>
            <person name="Duerre P."/>
        </authorList>
    </citation>
    <scope>NUCLEOTIDE SEQUENCE [LARGE SCALE GENOMIC DNA]</scope>
    <source>
        <strain evidence="8">DSM 5847</strain>
    </source>
</reference>
<accession>A0A0L6ZBK7</accession>
<name>A0A0L6ZBK7_9CLOT</name>
<dbReference type="GO" id="GO:0003824">
    <property type="term" value="F:catalytic activity"/>
    <property type="evidence" value="ECO:0007669"/>
    <property type="project" value="InterPro"/>
</dbReference>
<dbReference type="GO" id="GO:0051536">
    <property type="term" value="F:iron-sulfur cluster binding"/>
    <property type="evidence" value="ECO:0007669"/>
    <property type="project" value="UniProtKB-KW"/>
</dbReference>
<dbReference type="SUPFAM" id="SSF102114">
    <property type="entry name" value="Radical SAM enzymes"/>
    <property type="match status" value="1"/>
</dbReference>
<dbReference type="GO" id="GO:0046872">
    <property type="term" value="F:metal ion binding"/>
    <property type="evidence" value="ECO:0007669"/>
    <property type="project" value="UniProtKB-KW"/>
</dbReference>
<keyword evidence="5" id="KW-0411">Iron-sulfur</keyword>
<dbReference type="InterPro" id="IPR013785">
    <property type="entry name" value="Aldolase_TIM"/>
</dbReference>
<dbReference type="PANTHER" id="PTHR43409">
    <property type="entry name" value="ANAEROBIC MAGNESIUM-PROTOPORPHYRIN IX MONOMETHYL ESTER CYCLASE-RELATED"/>
    <property type="match status" value="1"/>
</dbReference>
<evidence type="ECO:0000256" key="4">
    <source>
        <dbReference type="ARBA" id="ARBA00023004"/>
    </source>
</evidence>
<dbReference type="PATRIC" id="fig|1121318.3.peg.1178"/>
<dbReference type="InterPro" id="IPR051198">
    <property type="entry name" value="BchE-like"/>
</dbReference>